<feature type="region of interest" description="Disordered" evidence="2">
    <location>
        <begin position="394"/>
        <end position="430"/>
    </location>
</feature>
<feature type="compositionally biased region" description="Basic and acidic residues" evidence="2">
    <location>
        <begin position="364"/>
        <end position="380"/>
    </location>
</feature>
<accession>A0ABQ6CJN7</accession>
<dbReference type="EMBL" id="BSPC01000013">
    <property type="protein sequence ID" value="GLS18492.1"/>
    <property type="molecule type" value="Genomic_DNA"/>
</dbReference>
<feature type="region of interest" description="Disordered" evidence="2">
    <location>
        <begin position="497"/>
        <end position="528"/>
    </location>
</feature>
<evidence type="ECO:0000256" key="1">
    <source>
        <dbReference type="ARBA" id="ARBA00022763"/>
    </source>
</evidence>
<evidence type="ECO:0000313" key="4">
    <source>
        <dbReference type="EMBL" id="GLS18492.1"/>
    </source>
</evidence>
<dbReference type="RefSeq" id="WP_284311343.1">
    <property type="nucleotide sequence ID" value="NZ_BSPC01000013.1"/>
</dbReference>
<evidence type="ECO:0000256" key="2">
    <source>
        <dbReference type="SAM" id="MobiDB-lite"/>
    </source>
</evidence>
<keyword evidence="5" id="KW-1185">Reference proteome</keyword>
<sequence>MSRIVSIWLPRWPIQRFLISQSKTPRSPETVDPRSPFILTVEAAGGPRIASASRLAEQEGLAAGGLVADARAKVPGLQTRPLAPEADAQALHRLGLWALRYTPAIALYREADGADGLFLDIAGASHLAGGEEALLADIVKRLRQFSLGARVALADTLGAAWALSRFHPQANFILAEGADPGPALTGLPLQALRLPDDLCQTLRRLGFKQVGDLIGKPRAPFASRFDALLLRRFDQAMNMRDEALTLVEQPPLYHRSRQLLEPVVSQAAVVHVATRLMQDLVPALTRDGVAARVLQLRLFRVDGEVRTIHIGLASATRDPSHVARLVTLDLERLGETIDAGFGFETISLAATRTEKIGSRQARLSLRDGRRQPEADPGERRAELIDALRQRLGPGTVRQLHPVERHDPARAETARDAGESEPAWPQPDRSRLRPPLFLDQPEPLQILATRPDGLPGHFRWRGAPHHITQLQGPERIAAPWWEQVAPALPTISKEEFGWGKKGDEIGSIPAGETTTSQKRNRFEDDEAGRERSVLLPAPARQDHYVAETLGGQRFWLCREATPRQVNWFMRGLFA</sequence>
<dbReference type="SUPFAM" id="SSF56672">
    <property type="entry name" value="DNA/RNA polymerases"/>
    <property type="match status" value="1"/>
</dbReference>
<comment type="caution">
    <text evidence="4">The sequence shown here is derived from an EMBL/GenBank/DDBJ whole genome shotgun (WGS) entry which is preliminary data.</text>
</comment>
<dbReference type="CDD" id="cd03468">
    <property type="entry name" value="PolY_like"/>
    <property type="match status" value="1"/>
</dbReference>
<feature type="domain" description="UmuC" evidence="3">
    <location>
        <begin position="47"/>
        <end position="164"/>
    </location>
</feature>
<dbReference type="Pfam" id="PF00817">
    <property type="entry name" value="IMS"/>
    <property type="match status" value="1"/>
</dbReference>
<keyword evidence="1" id="KW-0227">DNA damage</keyword>
<dbReference type="Proteomes" id="UP001156882">
    <property type="component" value="Unassembled WGS sequence"/>
</dbReference>
<organism evidence="4 5">
    <name type="scientific">Labrys miyagiensis</name>
    <dbReference type="NCBI Taxonomy" id="346912"/>
    <lineage>
        <taxon>Bacteria</taxon>
        <taxon>Pseudomonadati</taxon>
        <taxon>Pseudomonadota</taxon>
        <taxon>Alphaproteobacteria</taxon>
        <taxon>Hyphomicrobiales</taxon>
        <taxon>Xanthobacteraceae</taxon>
        <taxon>Labrys</taxon>
    </lineage>
</organism>
<feature type="region of interest" description="Disordered" evidence="2">
    <location>
        <begin position="360"/>
        <end position="380"/>
    </location>
</feature>
<reference evidence="5" key="1">
    <citation type="journal article" date="2019" name="Int. J. Syst. Evol. Microbiol.">
        <title>The Global Catalogue of Microorganisms (GCM) 10K type strain sequencing project: providing services to taxonomists for standard genome sequencing and annotation.</title>
        <authorList>
            <consortium name="The Broad Institute Genomics Platform"/>
            <consortium name="The Broad Institute Genome Sequencing Center for Infectious Disease"/>
            <person name="Wu L."/>
            <person name="Ma J."/>
        </authorList>
    </citation>
    <scope>NUCLEOTIDE SEQUENCE [LARGE SCALE GENOMIC DNA]</scope>
    <source>
        <strain evidence="5">NBRC 101365</strain>
    </source>
</reference>
<evidence type="ECO:0000259" key="3">
    <source>
        <dbReference type="Pfam" id="PF00817"/>
    </source>
</evidence>
<feature type="compositionally biased region" description="Basic and acidic residues" evidence="2">
    <location>
        <begin position="400"/>
        <end position="417"/>
    </location>
</feature>
<gene>
    <name evidence="4" type="ORF">GCM10007874_15090</name>
</gene>
<dbReference type="PANTHER" id="PTHR35369">
    <property type="entry name" value="BLR3025 PROTEIN-RELATED"/>
    <property type="match status" value="1"/>
</dbReference>
<dbReference type="InterPro" id="IPR001126">
    <property type="entry name" value="UmuC"/>
</dbReference>
<evidence type="ECO:0000313" key="5">
    <source>
        <dbReference type="Proteomes" id="UP001156882"/>
    </source>
</evidence>
<protein>
    <recommendedName>
        <fullName evidence="3">UmuC domain-containing protein</fullName>
    </recommendedName>
</protein>
<name>A0ABQ6CJN7_9HYPH</name>
<proteinExistence type="predicted"/>
<dbReference type="InterPro" id="IPR050356">
    <property type="entry name" value="SulA_CellDiv_inhibitor"/>
</dbReference>
<dbReference type="InterPro" id="IPR043502">
    <property type="entry name" value="DNA/RNA_pol_sf"/>
</dbReference>
<dbReference type="PANTHER" id="PTHR35369:SF2">
    <property type="entry name" value="BLR3025 PROTEIN"/>
    <property type="match status" value="1"/>
</dbReference>